<dbReference type="PANTHER" id="PTHR30383">
    <property type="entry name" value="THIOESTERASE 1/PROTEASE 1/LYSOPHOSPHOLIPASE L1"/>
    <property type="match status" value="1"/>
</dbReference>
<dbReference type="GO" id="GO:0106435">
    <property type="term" value="F:carboxylesterase activity"/>
    <property type="evidence" value="ECO:0007669"/>
    <property type="project" value="UniProtKB-EC"/>
</dbReference>
<evidence type="ECO:0000313" key="2">
    <source>
        <dbReference type="EMBL" id="GAB0056449.1"/>
    </source>
</evidence>
<evidence type="ECO:0000313" key="3">
    <source>
        <dbReference type="Proteomes" id="UP001628193"/>
    </source>
</evidence>
<accession>A0ABQ0C6E2</accession>
<evidence type="ECO:0000259" key="1">
    <source>
        <dbReference type="Pfam" id="PF13472"/>
    </source>
</evidence>
<dbReference type="InterPro" id="IPR036514">
    <property type="entry name" value="SGNH_hydro_sf"/>
</dbReference>
<dbReference type="Proteomes" id="UP001628193">
    <property type="component" value="Unassembled WGS sequence"/>
</dbReference>
<dbReference type="CDD" id="cd01822">
    <property type="entry name" value="Lysophospholipase_L1_like"/>
    <property type="match status" value="1"/>
</dbReference>
<dbReference type="InterPro" id="IPR013830">
    <property type="entry name" value="SGNH_hydro"/>
</dbReference>
<protein>
    <submittedName>
        <fullName evidence="2">Esterase TesA</fullName>
        <ecNumber evidence="2">3.1.1.1</ecNumber>
    </submittedName>
</protein>
<dbReference type="SUPFAM" id="SSF52266">
    <property type="entry name" value="SGNH hydrolase"/>
    <property type="match status" value="1"/>
</dbReference>
<name>A0ABQ0C6E2_9PROT</name>
<keyword evidence="2" id="KW-0378">Hydrolase</keyword>
<comment type="caution">
    <text evidence="2">The sequence shown here is derived from an EMBL/GenBank/DDBJ whole genome shotgun (WGS) entry which is preliminary data.</text>
</comment>
<dbReference type="PANTHER" id="PTHR30383:SF24">
    <property type="entry name" value="THIOESTERASE 1_PROTEASE 1_LYSOPHOSPHOLIPASE L1"/>
    <property type="match status" value="1"/>
</dbReference>
<reference evidence="2 3" key="1">
    <citation type="submission" date="2024-05" db="EMBL/GenBank/DDBJ databases">
        <authorList>
            <consortium name="Candidatus Magnetaquicoccaceae bacterium FCR-1 genome sequencing consortium"/>
            <person name="Shimoshige H."/>
            <person name="Shimamura S."/>
            <person name="Taoka A."/>
            <person name="Kobayashi H."/>
            <person name="Maekawa T."/>
        </authorList>
    </citation>
    <scope>NUCLEOTIDE SEQUENCE [LARGE SCALE GENOMIC DNA]</scope>
    <source>
        <strain evidence="2 3">FCR-1</strain>
    </source>
</reference>
<keyword evidence="3" id="KW-1185">Reference proteome</keyword>
<dbReference type="RefSeq" id="WP_420904156.1">
    <property type="nucleotide sequence ID" value="NZ_BAAFGK010000002.1"/>
</dbReference>
<dbReference type="EMBL" id="BAAFGK010000002">
    <property type="protein sequence ID" value="GAB0056449.1"/>
    <property type="molecule type" value="Genomic_DNA"/>
</dbReference>
<proteinExistence type="predicted"/>
<gene>
    <name evidence="2" type="primary">tesA</name>
    <name evidence="2" type="ORF">SIID45300_00757</name>
</gene>
<feature type="domain" description="SGNH hydrolase-type esterase" evidence="1">
    <location>
        <begin position="16"/>
        <end position="177"/>
    </location>
</feature>
<dbReference type="EC" id="3.1.1.1" evidence="2"/>
<organism evidence="2 3">
    <name type="scientific">Candidatus Magnetaquiglobus chichijimensis</name>
    <dbReference type="NCBI Taxonomy" id="3141448"/>
    <lineage>
        <taxon>Bacteria</taxon>
        <taxon>Pseudomonadati</taxon>
        <taxon>Pseudomonadota</taxon>
        <taxon>Magnetococcia</taxon>
        <taxon>Magnetococcales</taxon>
        <taxon>Candidatus Magnetaquicoccaceae</taxon>
        <taxon>Candidatus Magnetaquiglobus</taxon>
    </lineage>
</organism>
<dbReference type="Gene3D" id="3.40.50.1110">
    <property type="entry name" value="SGNH hydrolase"/>
    <property type="match status" value="1"/>
</dbReference>
<dbReference type="Pfam" id="PF13472">
    <property type="entry name" value="Lipase_GDSL_2"/>
    <property type="match status" value="1"/>
</dbReference>
<sequence>MFSTPAHADERPVILCLGDSLTAGWGVMPGTDYPSMLQQRLAQHGYPHRVINAGLSGDTTAGALRRLEWSLRAKPTLAIVVLGANDGLRGLDLDIMKENLLQINAMLKRTGVGILLGGMRLPPNYGGGYEERFAAIYPEVAEESGADLIPFFLEGVAGNPVTNQPDGIHPTSAGYRVILETVWRHVLPRLGPAPDR</sequence>
<reference evidence="2 3" key="2">
    <citation type="submission" date="2024-09" db="EMBL/GenBank/DDBJ databases">
        <title>Draft genome sequence of Candidatus Magnetaquicoccaceae bacterium FCR-1.</title>
        <authorList>
            <person name="Shimoshige H."/>
            <person name="Shimamura S."/>
            <person name="Taoka A."/>
            <person name="Kobayashi H."/>
            <person name="Maekawa T."/>
        </authorList>
    </citation>
    <scope>NUCLEOTIDE SEQUENCE [LARGE SCALE GENOMIC DNA]</scope>
    <source>
        <strain evidence="2 3">FCR-1</strain>
    </source>
</reference>
<dbReference type="InterPro" id="IPR051532">
    <property type="entry name" value="Ester_Hydrolysis_Enzymes"/>
</dbReference>